<dbReference type="SUPFAM" id="SSF55120">
    <property type="entry name" value="Pseudouridine synthase"/>
    <property type="match status" value="1"/>
</dbReference>
<evidence type="ECO:0000259" key="8">
    <source>
        <dbReference type="Pfam" id="PF01479"/>
    </source>
</evidence>
<feature type="domain" description="Pseudouridine synthase RsuA/RluA-like" evidence="7">
    <location>
        <begin position="113"/>
        <end position="263"/>
    </location>
</feature>
<dbReference type="Pfam" id="PF01479">
    <property type="entry name" value="S4"/>
    <property type="match status" value="1"/>
</dbReference>
<proteinExistence type="inferred from homology"/>
<dbReference type="Gene3D" id="3.30.2350.10">
    <property type="entry name" value="Pseudouridine synthase"/>
    <property type="match status" value="1"/>
</dbReference>
<comment type="catalytic activity">
    <reaction evidence="3">
        <text>uridine(1911/1915/1917) in 23S rRNA = pseudouridine(1911/1915/1917) in 23S rRNA</text>
        <dbReference type="Rhea" id="RHEA:42524"/>
        <dbReference type="Rhea" id="RHEA-COMP:10097"/>
        <dbReference type="Rhea" id="RHEA-COMP:10098"/>
        <dbReference type="ChEBI" id="CHEBI:65314"/>
        <dbReference type="ChEBI" id="CHEBI:65315"/>
        <dbReference type="EC" id="5.4.99.23"/>
    </reaction>
</comment>
<reference evidence="10" key="1">
    <citation type="journal article" date="2019" name="Int. J. Syst. Evol. Microbiol.">
        <title>The Global Catalogue of Microorganisms (GCM) 10K type strain sequencing project: providing services to taxonomists for standard genome sequencing and annotation.</title>
        <authorList>
            <consortium name="The Broad Institute Genomics Platform"/>
            <consortium name="The Broad Institute Genome Sequencing Center for Infectious Disease"/>
            <person name="Wu L."/>
            <person name="Ma J."/>
        </authorList>
    </citation>
    <scope>NUCLEOTIDE SEQUENCE [LARGE SCALE GENOMIC DNA]</scope>
    <source>
        <strain evidence="10">KCTC 42195</strain>
    </source>
</reference>
<dbReference type="RefSeq" id="WP_390276624.1">
    <property type="nucleotide sequence ID" value="NZ_JBHRYH010000008.1"/>
</dbReference>
<dbReference type="NCBIfam" id="TIGR00005">
    <property type="entry name" value="rluA_subfam"/>
    <property type="match status" value="1"/>
</dbReference>
<dbReference type="PANTHER" id="PTHR21600:SF44">
    <property type="entry name" value="RIBOSOMAL LARGE SUBUNIT PSEUDOURIDINE SYNTHASE D"/>
    <property type="match status" value="1"/>
</dbReference>
<evidence type="ECO:0000313" key="9">
    <source>
        <dbReference type="EMBL" id="MFC3625168.1"/>
    </source>
</evidence>
<accession>A0ABV7TQE2</accession>
<dbReference type="GO" id="GO:0160140">
    <property type="term" value="F:23S rRNA pseudouridine(1911/1915/1917) synthase activity"/>
    <property type="evidence" value="ECO:0007669"/>
    <property type="project" value="UniProtKB-EC"/>
</dbReference>
<dbReference type="Proteomes" id="UP001595636">
    <property type="component" value="Unassembled WGS sequence"/>
</dbReference>
<dbReference type="CDD" id="cd00165">
    <property type="entry name" value="S4"/>
    <property type="match status" value="1"/>
</dbReference>
<sequence>MNEQDLLGDELLDDDALDAGGEEVSESKQFTVPYELAGERLDGALTKLLPDYSRSRMTQWLKDGKVKLDGKIVPGKTKLLGGEVVDMEIVRSPDEQAFQPEPVDFPVVYEDEHLIVVNKPAGLVVHPAAGNWSGTLLNGLLYRYPELARIPRAGIVHRLDKDTSGLMVVARTLQAQTNLVQQLQARSVKRVYRCIANGVVPYDGKIETLIGRDPHNRLKMAVVRFGGKPAITHLRVLERFADFSYVECKLETGRTHQIRVHMREAKHPLAGDPVYGNPRHHGSEAADAAIKTLNRQALHAYALALVHPATGITRSWKAPLPDDMKIVLELLRTEADEKMAAASAKQALKAAENEDDDDDDWDDDDYDVEVHYVP</sequence>
<evidence type="ECO:0000256" key="4">
    <source>
        <dbReference type="PROSITE-ProRule" id="PRU00182"/>
    </source>
</evidence>
<dbReference type="NCBIfam" id="NF008385">
    <property type="entry name" value="PRK11180.1"/>
    <property type="match status" value="1"/>
</dbReference>
<dbReference type="InterPro" id="IPR006224">
    <property type="entry name" value="PsdUridine_synth_RluA-like_CS"/>
</dbReference>
<protein>
    <recommendedName>
        <fullName evidence="5">Pseudouridine synthase</fullName>
        <ecNumber evidence="5">5.4.99.-</ecNumber>
    </recommendedName>
</protein>
<evidence type="ECO:0000259" key="7">
    <source>
        <dbReference type="Pfam" id="PF00849"/>
    </source>
</evidence>
<comment type="function">
    <text evidence="5">Responsible for synthesis of pseudouridine from uracil.</text>
</comment>
<dbReference type="Gene3D" id="3.10.290.10">
    <property type="entry name" value="RNA-binding S4 domain"/>
    <property type="match status" value="1"/>
</dbReference>
<dbReference type="CDD" id="cd02869">
    <property type="entry name" value="PseudoU_synth_RluA_like"/>
    <property type="match status" value="1"/>
</dbReference>
<keyword evidence="2 5" id="KW-0413">Isomerase</keyword>
<comment type="similarity">
    <text evidence="1 5">Belongs to the pseudouridine synthase RluA family.</text>
</comment>
<feature type="compositionally biased region" description="Acidic residues" evidence="6">
    <location>
        <begin position="353"/>
        <end position="367"/>
    </location>
</feature>
<name>A0ABV7TQE2_9NEIS</name>
<keyword evidence="10" id="KW-1185">Reference proteome</keyword>
<keyword evidence="4" id="KW-0694">RNA-binding</keyword>
<comment type="caution">
    <text evidence="9">The sequence shown here is derived from an EMBL/GenBank/DDBJ whole genome shotgun (WGS) entry which is preliminary data.</text>
</comment>
<dbReference type="InterPro" id="IPR002942">
    <property type="entry name" value="S4_RNA-bd"/>
</dbReference>
<organism evidence="9 10">
    <name type="scientific">Vogesella amnigena</name>
    <dbReference type="NCBI Taxonomy" id="1507449"/>
    <lineage>
        <taxon>Bacteria</taxon>
        <taxon>Pseudomonadati</taxon>
        <taxon>Pseudomonadota</taxon>
        <taxon>Betaproteobacteria</taxon>
        <taxon>Neisseriales</taxon>
        <taxon>Chromobacteriaceae</taxon>
        <taxon>Vogesella</taxon>
    </lineage>
</organism>
<evidence type="ECO:0000256" key="2">
    <source>
        <dbReference type="ARBA" id="ARBA00023235"/>
    </source>
</evidence>
<gene>
    <name evidence="9" type="primary">rluD</name>
    <name evidence="9" type="ORF">ACFOKJ_03280</name>
</gene>
<feature type="domain" description="RNA-binding S4" evidence="8">
    <location>
        <begin position="39"/>
        <end position="85"/>
    </location>
</feature>
<dbReference type="InterPro" id="IPR006225">
    <property type="entry name" value="PsdUridine_synth_RluC/D"/>
</dbReference>
<dbReference type="InterPro" id="IPR036986">
    <property type="entry name" value="S4_RNA-bd_sf"/>
</dbReference>
<comment type="catalytic activity">
    <reaction evidence="5">
        <text>a uridine in RNA = a pseudouridine in RNA</text>
        <dbReference type="Rhea" id="RHEA:48348"/>
        <dbReference type="Rhea" id="RHEA-COMP:12068"/>
        <dbReference type="Rhea" id="RHEA-COMP:12069"/>
        <dbReference type="ChEBI" id="CHEBI:65314"/>
        <dbReference type="ChEBI" id="CHEBI:65315"/>
    </reaction>
</comment>
<dbReference type="PROSITE" id="PS01129">
    <property type="entry name" value="PSI_RLU"/>
    <property type="match status" value="1"/>
</dbReference>
<dbReference type="EMBL" id="JBHRYH010000008">
    <property type="protein sequence ID" value="MFC3625168.1"/>
    <property type="molecule type" value="Genomic_DNA"/>
</dbReference>
<evidence type="ECO:0000256" key="3">
    <source>
        <dbReference type="ARBA" id="ARBA00036882"/>
    </source>
</evidence>
<dbReference type="PANTHER" id="PTHR21600">
    <property type="entry name" value="MITOCHONDRIAL RNA PSEUDOURIDINE SYNTHASE"/>
    <property type="match status" value="1"/>
</dbReference>
<evidence type="ECO:0000256" key="5">
    <source>
        <dbReference type="RuleBase" id="RU362028"/>
    </source>
</evidence>
<dbReference type="Pfam" id="PF00849">
    <property type="entry name" value="PseudoU_synth_2"/>
    <property type="match status" value="1"/>
</dbReference>
<dbReference type="InterPro" id="IPR020103">
    <property type="entry name" value="PsdUridine_synth_cat_dom_sf"/>
</dbReference>
<feature type="compositionally biased region" description="Low complexity" evidence="6">
    <location>
        <begin position="341"/>
        <end position="350"/>
    </location>
</feature>
<evidence type="ECO:0000313" key="10">
    <source>
        <dbReference type="Proteomes" id="UP001595636"/>
    </source>
</evidence>
<dbReference type="InterPro" id="IPR050188">
    <property type="entry name" value="RluA_PseudoU_synthase"/>
</dbReference>
<evidence type="ECO:0000256" key="6">
    <source>
        <dbReference type="SAM" id="MobiDB-lite"/>
    </source>
</evidence>
<evidence type="ECO:0000256" key="1">
    <source>
        <dbReference type="ARBA" id="ARBA00010876"/>
    </source>
</evidence>
<feature type="region of interest" description="Disordered" evidence="6">
    <location>
        <begin position="341"/>
        <end position="374"/>
    </location>
</feature>
<dbReference type="EC" id="5.4.99.-" evidence="5"/>
<dbReference type="SUPFAM" id="SSF55174">
    <property type="entry name" value="Alpha-L RNA-binding motif"/>
    <property type="match status" value="1"/>
</dbReference>
<dbReference type="InterPro" id="IPR006145">
    <property type="entry name" value="PsdUridine_synth_RsuA/RluA"/>
</dbReference>
<dbReference type="PROSITE" id="PS50889">
    <property type="entry name" value="S4"/>
    <property type="match status" value="1"/>
</dbReference>